<feature type="domain" description="Pesticidal crystal protein Cry1Aa" evidence="4">
    <location>
        <begin position="219"/>
        <end position="280"/>
    </location>
</feature>
<evidence type="ECO:0000313" key="5">
    <source>
        <dbReference type="EMBL" id="EUJ23679.1"/>
    </source>
</evidence>
<evidence type="ECO:0000313" key="6">
    <source>
        <dbReference type="Proteomes" id="UP000019253"/>
    </source>
</evidence>
<dbReference type="Proteomes" id="UP000019253">
    <property type="component" value="Unassembled WGS sequence"/>
</dbReference>
<proteinExistence type="predicted"/>
<dbReference type="OrthoDB" id="2366229at2"/>
<organism evidence="5 6">
    <name type="scientific">Listeria grandensis FSL F6-0971</name>
    <dbReference type="NCBI Taxonomy" id="1265819"/>
    <lineage>
        <taxon>Bacteria</taxon>
        <taxon>Bacillati</taxon>
        <taxon>Bacillota</taxon>
        <taxon>Bacilli</taxon>
        <taxon>Bacillales</taxon>
        <taxon>Listeriaceae</taxon>
        <taxon>Listeria</taxon>
    </lineage>
</organism>
<evidence type="ECO:0000256" key="3">
    <source>
        <dbReference type="SAM" id="SignalP"/>
    </source>
</evidence>
<evidence type="ECO:0000256" key="2">
    <source>
        <dbReference type="SAM" id="MobiDB-lite"/>
    </source>
</evidence>
<dbReference type="EMBL" id="AODD01000008">
    <property type="protein sequence ID" value="EUJ23679.1"/>
    <property type="molecule type" value="Genomic_DNA"/>
</dbReference>
<evidence type="ECO:0000259" key="4">
    <source>
        <dbReference type="Pfam" id="PF18449"/>
    </source>
</evidence>
<dbReference type="AlphaFoldDB" id="W7B8P8"/>
<dbReference type="InterPro" id="IPR054544">
    <property type="entry name" value="Pest_crys_Cry1Aa_dom-IV"/>
</dbReference>
<feature type="chain" id="PRO_5004891523" description="Pesticidal crystal protein Cry1Aa domain-containing protein" evidence="3">
    <location>
        <begin position="32"/>
        <end position="475"/>
    </location>
</feature>
<comment type="caution">
    <text evidence="5">The sequence shown here is derived from an EMBL/GenBank/DDBJ whole genome shotgun (WGS) entry which is preliminary data.</text>
</comment>
<protein>
    <recommendedName>
        <fullName evidence="4">Pesticidal crystal protein Cry1Aa domain-containing protein</fullName>
    </recommendedName>
</protein>
<feature type="compositionally biased region" description="Polar residues" evidence="2">
    <location>
        <begin position="453"/>
        <end position="466"/>
    </location>
</feature>
<keyword evidence="3" id="KW-0732">Signal</keyword>
<keyword evidence="6" id="KW-1185">Reference proteome</keyword>
<keyword evidence="1" id="KW-0175">Coiled coil</keyword>
<dbReference type="STRING" id="1265819.PGRAN_07236"/>
<dbReference type="PATRIC" id="fig|1265819.5.peg.1445"/>
<feature type="region of interest" description="Disordered" evidence="2">
    <location>
        <begin position="453"/>
        <end position="475"/>
    </location>
</feature>
<feature type="coiled-coil region" evidence="1">
    <location>
        <begin position="408"/>
        <end position="444"/>
    </location>
</feature>
<reference evidence="5 6" key="1">
    <citation type="journal article" date="2014" name="Int. J. Syst. Evol. Microbiol.">
        <title>Listeria floridensis sp. nov., Listeria aquatica sp. nov., Listeria cornellensis sp. nov., Listeria riparia sp. nov. and Listeria grandensis sp. nov., from agricultural and natural environments.</title>
        <authorList>
            <person name="den Bakker H.C."/>
            <person name="Warchocki S."/>
            <person name="Wright E.M."/>
            <person name="Allred A.F."/>
            <person name="Ahlstrom C."/>
            <person name="Manuel C.S."/>
            <person name="Stasiewicz M.J."/>
            <person name="Burrell A."/>
            <person name="Roof S."/>
            <person name="Strawn L."/>
            <person name="Fortes E.D."/>
            <person name="Nightingale K.K."/>
            <person name="Kephart D."/>
            <person name="Wiedmann M."/>
        </authorList>
    </citation>
    <scope>NUCLEOTIDE SEQUENCE [LARGE SCALE GENOMIC DNA]</scope>
    <source>
        <strain evidence="6">FSL F6-971</strain>
    </source>
</reference>
<dbReference type="Pfam" id="PF18449">
    <property type="entry name" value="Endotoxin_C2"/>
    <property type="match status" value="3"/>
</dbReference>
<name>W7B8P8_9LIST</name>
<feature type="signal peptide" evidence="3">
    <location>
        <begin position="1"/>
        <end position="31"/>
    </location>
</feature>
<accession>W7B8P8</accession>
<evidence type="ECO:0000256" key="1">
    <source>
        <dbReference type="SAM" id="Coils"/>
    </source>
</evidence>
<feature type="domain" description="Pesticidal crystal protein Cry1Aa" evidence="4">
    <location>
        <begin position="288"/>
        <end position="350"/>
    </location>
</feature>
<feature type="domain" description="Pesticidal crystal protein Cry1Aa" evidence="4">
    <location>
        <begin position="361"/>
        <end position="424"/>
    </location>
</feature>
<sequence>MKKKQIKKLVSALTVASILGTSVVTPFNVLATPAEAAVDSRISPTYVAPVTSNIYMSNINTYFPSATLINGILTIDLTKMHVNYGAGVQLPDGKVINALSKTKDGVADFMVLDLRGENLTVGSGKIHVEKIDPNNKKWGNYGFDINTSSYYQYSTEFGQAVYNLFDDQNFTTLNPGFTSEDLTNVYKKMAVTPNSPEKDRLFQLVIKAINMSDAQEKAKTTAARDEVNALFTNNNPSSNAIKNTTNQAAIDKAQTLVDAVTDATEKAKIQADLDKAKELLAAAIASEEAAASKSVKELFVNNNPASNAIKDTTVQTTINDAQKLVDALTNPTLKATLQKDVDKAQSLLDARNAEEATDKDQQTIATYLVNQLFVGNTPTSDAIKDTTTQAKINDAQEQINLVKNPTVKAKLQKDLDRAQELLNAKNAAEAAKEEQARLDAAIKAVHELYTNNNPQTDAIKETTNQKAIDDAQKVD</sequence>
<dbReference type="RefSeq" id="WP_036066041.1">
    <property type="nucleotide sequence ID" value="NZ_AODD01000008.1"/>
</dbReference>
<gene>
    <name evidence="5" type="ORF">PGRAN_07236</name>
</gene>